<feature type="compositionally biased region" description="Basic and acidic residues" evidence="1">
    <location>
        <begin position="1"/>
        <end position="12"/>
    </location>
</feature>
<name>A0A8X6TC27_NEPPI</name>
<dbReference type="AlphaFoldDB" id="A0A8X6TC27"/>
<dbReference type="Proteomes" id="UP000887013">
    <property type="component" value="Unassembled WGS sequence"/>
</dbReference>
<reference evidence="2" key="1">
    <citation type="submission" date="2020-08" db="EMBL/GenBank/DDBJ databases">
        <title>Multicomponent nature underlies the extraordinary mechanical properties of spider dragline silk.</title>
        <authorList>
            <person name="Kono N."/>
            <person name="Nakamura H."/>
            <person name="Mori M."/>
            <person name="Yoshida Y."/>
            <person name="Ohtoshi R."/>
            <person name="Malay A.D."/>
            <person name="Moran D.A.P."/>
            <person name="Tomita M."/>
            <person name="Numata K."/>
            <person name="Arakawa K."/>
        </authorList>
    </citation>
    <scope>NUCLEOTIDE SEQUENCE</scope>
</reference>
<keyword evidence="3" id="KW-1185">Reference proteome</keyword>
<feature type="region of interest" description="Disordered" evidence="1">
    <location>
        <begin position="1"/>
        <end position="74"/>
    </location>
</feature>
<evidence type="ECO:0000256" key="1">
    <source>
        <dbReference type="SAM" id="MobiDB-lite"/>
    </source>
</evidence>
<evidence type="ECO:0000313" key="2">
    <source>
        <dbReference type="EMBL" id="GFS94147.1"/>
    </source>
</evidence>
<sequence>METTRRSDREYGQEEEEDSTWHGTSQETGFKSVEDHRGNRFSGKLLREGERRCSETGSKETIRSSRGTHKTEVK</sequence>
<organism evidence="2 3">
    <name type="scientific">Nephila pilipes</name>
    <name type="common">Giant wood spider</name>
    <name type="synonym">Nephila maculata</name>
    <dbReference type="NCBI Taxonomy" id="299642"/>
    <lineage>
        <taxon>Eukaryota</taxon>
        <taxon>Metazoa</taxon>
        <taxon>Ecdysozoa</taxon>
        <taxon>Arthropoda</taxon>
        <taxon>Chelicerata</taxon>
        <taxon>Arachnida</taxon>
        <taxon>Araneae</taxon>
        <taxon>Araneomorphae</taxon>
        <taxon>Entelegynae</taxon>
        <taxon>Araneoidea</taxon>
        <taxon>Nephilidae</taxon>
        <taxon>Nephila</taxon>
    </lineage>
</organism>
<evidence type="ECO:0000313" key="3">
    <source>
        <dbReference type="Proteomes" id="UP000887013"/>
    </source>
</evidence>
<gene>
    <name evidence="2" type="ORF">NPIL_615991</name>
</gene>
<accession>A0A8X6TC27</accession>
<feature type="compositionally biased region" description="Basic and acidic residues" evidence="1">
    <location>
        <begin position="45"/>
        <end position="74"/>
    </location>
</feature>
<comment type="caution">
    <text evidence="2">The sequence shown here is derived from an EMBL/GenBank/DDBJ whole genome shotgun (WGS) entry which is preliminary data.</text>
</comment>
<dbReference type="EMBL" id="BMAW01054039">
    <property type="protein sequence ID" value="GFS94147.1"/>
    <property type="molecule type" value="Genomic_DNA"/>
</dbReference>
<proteinExistence type="predicted"/>
<protein>
    <submittedName>
        <fullName evidence="2">Uncharacterized protein</fullName>
    </submittedName>
</protein>